<proteinExistence type="predicted"/>
<evidence type="ECO:0000313" key="2">
    <source>
        <dbReference type="Proteomes" id="UP001347796"/>
    </source>
</evidence>
<dbReference type="Proteomes" id="UP001347796">
    <property type="component" value="Unassembled WGS sequence"/>
</dbReference>
<organism evidence="1 2">
    <name type="scientific">Patella caerulea</name>
    <name type="common">Rayed Mediterranean limpet</name>
    <dbReference type="NCBI Taxonomy" id="87958"/>
    <lineage>
        <taxon>Eukaryota</taxon>
        <taxon>Metazoa</taxon>
        <taxon>Spiralia</taxon>
        <taxon>Lophotrochozoa</taxon>
        <taxon>Mollusca</taxon>
        <taxon>Gastropoda</taxon>
        <taxon>Patellogastropoda</taxon>
        <taxon>Patelloidea</taxon>
        <taxon>Patellidae</taxon>
        <taxon>Patella</taxon>
    </lineage>
</organism>
<name>A0AAN8JTU2_PATCE</name>
<dbReference type="EMBL" id="JAZGQO010000007">
    <property type="protein sequence ID" value="KAK6181854.1"/>
    <property type="molecule type" value="Genomic_DNA"/>
</dbReference>
<reference evidence="1 2" key="1">
    <citation type="submission" date="2024-01" db="EMBL/GenBank/DDBJ databases">
        <title>The genome of the rayed Mediterranean limpet Patella caerulea (Linnaeus, 1758).</title>
        <authorList>
            <person name="Anh-Thu Weber A."/>
            <person name="Halstead-Nussloch G."/>
        </authorList>
    </citation>
    <scope>NUCLEOTIDE SEQUENCE [LARGE SCALE GENOMIC DNA]</scope>
    <source>
        <strain evidence="1">AATW-2023a</strain>
        <tissue evidence="1">Whole specimen</tissue>
    </source>
</reference>
<dbReference type="AlphaFoldDB" id="A0AAN8JTU2"/>
<gene>
    <name evidence="1" type="ORF">SNE40_009633</name>
</gene>
<comment type="caution">
    <text evidence="1">The sequence shown here is derived from an EMBL/GenBank/DDBJ whole genome shotgun (WGS) entry which is preliminary data.</text>
</comment>
<accession>A0AAN8JTU2</accession>
<sequence length="69" mass="7578">MDVEDSDSIINSFIDGESLNEIVERAVKSAVKDMKDGLVKLISDRLISITDRVTEVELTQNNNGPANKS</sequence>
<keyword evidence="2" id="KW-1185">Reference proteome</keyword>
<evidence type="ECO:0000313" key="1">
    <source>
        <dbReference type="EMBL" id="KAK6181854.1"/>
    </source>
</evidence>
<protein>
    <submittedName>
        <fullName evidence="1">Uncharacterized protein</fullName>
    </submittedName>
</protein>